<dbReference type="Proteomes" id="UP000444174">
    <property type="component" value="Unassembled WGS sequence"/>
</dbReference>
<sequence length="329" mass="35930">MIAGAMVCWLLCGVTAFAQTEKPTQVRFRADETRLFLDIVFNDHDTASWADTAGATQVFAQITDGIVSFGGTFAQTDIRGIRQTDSATHIALEVEIPPDALTVQFYWPQMLGPVVLQQLDVSEPFSGIFLRGRHSEPILIRGGSARSVEEIAFQNLQLGFMKAWPRDVGMILLALVIFLKRGSIGPMAAQLACLGLGFSLAAVALPYVHWSPDQRLVDWALPVLTAVLALDNILFRNLQIWRGVLLFGFGALQISVFATSIENAGLPITHLLPASAGFGAGNFIALLTWVCVAYAVIGLWLGRSSKYRGRVIMPTSLTVIGFLMYQIFL</sequence>
<evidence type="ECO:0000313" key="3">
    <source>
        <dbReference type="EMBL" id="MQQ07167.1"/>
    </source>
</evidence>
<evidence type="ECO:0000256" key="2">
    <source>
        <dbReference type="SAM" id="SignalP"/>
    </source>
</evidence>
<accession>A0A843YE83</accession>
<keyword evidence="2" id="KW-0732">Signal</keyword>
<feature type="transmembrane region" description="Helical" evidence="1">
    <location>
        <begin position="311"/>
        <end position="328"/>
    </location>
</feature>
<feature type="transmembrane region" description="Helical" evidence="1">
    <location>
        <begin position="244"/>
        <end position="261"/>
    </location>
</feature>
<dbReference type="RefSeq" id="WP_153214078.1">
    <property type="nucleotide sequence ID" value="NZ_WIBF01000001.1"/>
</dbReference>
<dbReference type="AlphaFoldDB" id="A0A843YE83"/>
<gene>
    <name evidence="3" type="ORF">GFB49_01745</name>
</gene>
<keyword evidence="4" id="KW-1185">Reference proteome</keyword>
<dbReference type="EMBL" id="WIBF01000001">
    <property type="protein sequence ID" value="MQQ07167.1"/>
    <property type="molecule type" value="Genomic_DNA"/>
</dbReference>
<evidence type="ECO:0000256" key="1">
    <source>
        <dbReference type="SAM" id="Phobius"/>
    </source>
</evidence>
<organism evidence="3 4">
    <name type="scientific">Tritonibacter litoralis</name>
    <dbReference type="NCBI Taxonomy" id="2662264"/>
    <lineage>
        <taxon>Bacteria</taxon>
        <taxon>Pseudomonadati</taxon>
        <taxon>Pseudomonadota</taxon>
        <taxon>Alphaproteobacteria</taxon>
        <taxon>Rhodobacterales</taxon>
        <taxon>Paracoccaceae</taxon>
        <taxon>Tritonibacter</taxon>
    </lineage>
</organism>
<feature type="transmembrane region" description="Helical" evidence="1">
    <location>
        <begin position="191"/>
        <end position="210"/>
    </location>
</feature>
<proteinExistence type="predicted"/>
<protein>
    <recommendedName>
        <fullName evidence="5">HupE / UreJ protein</fullName>
    </recommendedName>
</protein>
<comment type="caution">
    <text evidence="3">The sequence shown here is derived from an EMBL/GenBank/DDBJ whole genome shotgun (WGS) entry which is preliminary data.</text>
</comment>
<feature type="signal peptide" evidence="2">
    <location>
        <begin position="1"/>
        <end position="18"/>
    </location>
</feature>
<keyword evidence="1" id="KW-0812">Transmembrane</keyword>
<feature type="transmembrane region" description="Helical" evidence="1">
    <location>
        <begin position="163"/>
        <end position="179"/>
    </location>
</feature>
<feature type="transmembrane region" description="Helical" evidence="1">
    <location>
        <begin position="216"/>
        <end position="235"/>
    </location>
</feature>
<reference evidence="3 4" key="1">
    <citation type="submission" date="2019-10" db="EMBL/GenBank/DDBJ databases">
        <title>Epibacterium sp. nov., isolated from seawater.</title>
        <authorList>
            <person name="Zhang X."/>
            <person name="Li N."/>
        </authorList>
    </citation>
    <scope>NUCLEOTIDE SEQUENCE [LARGE SCALE GENOMIC DNA]</scope>
    <source>
        <strain evidence="3 4">SM1979</strain>
    </source>
</reference>
<keyword evidence="1" id="KW-1133">Transmembrane helix</keyword>
<evidence type="ECO:0008006" key="5">
    <source>
        <dbReference type="Google" id="ProtNLM"/>
    </source>
</evidence>
<keyword evidence="1" id="KW-0472">Membrane</keyword>
<name>A0A843YE83_9RHOB</name>
<feature type="chain" id="PRO_5033047067" description="HupE / UreJ protein" evidence="2">
    <location>
        <begin position="19"/>
        <end position="329"/>
    </location>
</feature>
<evidence type="ECO:0000313" key="4">
    <source>
        <dbReference type="Proteomes" id="UP000444174"/>
    </source>
</evidence>
<feature type="transmembrane region" description="Helical" evidence="1">
    <location>
        <begin position="281"/>
        <end position="302"/>
    </location>
</feature>